<evidence type="ECO:0000313" key="9">
    <source>
        <dbReference type="EnsemblMetazoa" id="G27243.4:cds"/>
    </source>
</evidence>
<feature type="compositionally biased region" description="Basic and acidic residues" evidence="7">
    <location>
        <begin position="717"/>
        <end position="737"/>
    </location>
</feature>
<dbReference type="Proteomes" id="UP000005408">
    <property type="component" value="Unassembled WGS sequence"/>
</dbReference>
<evidence type="ECO:0000256" key="3">
    <source>
        <dbReference type="ARBA" id="ARBA00022771"/>
    </source>
</evidence>
<dbReference type="GO" id="GO:0008270">
    <property type="term" value="F:zinc ion binding"/>
    <property type="evidence" value="ECO:0007669"/>
    <property type="project" value="UniProtKB-KW"/>
</dbReference>
<feature type="compositionally biased region" description="Polar residues" evidence="7">
    <location>
        <begin position="76"/>
        <end position="86"/>
    </location>
</feature>
<feature type="compositionally biased region" description="Basic and acidic residues" evidence="7">
    <location>
        <begin position="675"/>
        <end position="694"/>
    </location>
</feature>
<accession>A0A8W8LBF4</accession>
<feature type="compositionally biased region" description="Polar residues" evidence="7">
    <location>
        <begin position="392"/>
        <end position="414"/>
    </location>
</feature>
<dbReference type="InterPro" id="IPR003604">
    <property type="entry name" value="Matrin/U1-like-C_Znf_C2H2"/>
</dbReference>
<feature type="compositionally biased region" description="Low complexity" evidence="7">
    <location>
        <begin position="281"/>
        <end position="292"/>
    </location>
</feature>
<feature type="compositionally biased region" description="Basic and acidic residues" evidence="7">
    <location>
        <begin position="89"/>
        <end position="112"/>
    </location>
</feature>
<dbReference type="InterPro" id="IPR036236">
    <property type="entry name" value="Znf_C2H2_sf"/>
</dbReference>
<sequence>MNRFGGNFGQGLLGNPPVSSNFSPRDQNRFRGGETSFGGNQDSYFGDGGGYARDLGERKFGGGNEGFYGDIDMRGNSFQDQTNSNGRFGDGDRMMNRGDRNLSHDHDYRNDDEFYSGRNSMKSVRQDRLSVGGSFGDDRGMGATQDQYSRLGMGGISPGIMTKGQGILGSGPGVGGDTDFRAQGGYSGIGNQPRSGNMQGVGNLAMSPPNIGGQGMRPQGSGLGVQMAGMEANLMTLQKQQQQQEALLRDTQLQMVNNLLLQQQSKRGNQLNPGFGGPGLLGTPQNMSPSMMGGPGGNQRGSGRIPSLLDINTKKPQGKRGFTGPRDQGGFKKQRLTPQKRTPDRRYDNSSNRGPRRHSPDRQRSSEGADSRSSTPRRKESDGAPGIPPKGQQDSAWTAKPQPTSTENQQQSPMVVTPQKIGDGLLPVPATKPKQANLTEKYDPEEPTEDEILDFEADTETIKVIDITDEPEISSNMEEVEDIEDVTVVMVEKSQDEKEEKTKEKVDSSKKMTNFFCHVCSTECRDVEGFAKHMNGMKHKSRMDAMMGLHIEKSNQLISRIKAEEHLRKIESSPRDEDRRRSDGDRRRSRDGRDRHRPFSGPFRRRGGFYQSDGRSRRERHRSSDLEFPDIGDLVTLDTVGFEEESVDKEVGEKKLQEKTKSLENTKSDQPTADDEVKQEEVHSGESSVKEPAEIKGIPNSKQSETTALASQVLENSKSKTTEKKEGEAKSSKKVETPKTGSNKTPKKPTDSAESKEKSKEVENKKPTEVSDAPSNKELKNGSVKQEPMEVVTSEPAEKDVAVLPQCPVKVPPNQTKKESLAMKTKEKVVTEIPQYSPDVPIGQNYIVAVTGFYCKLCSKFYNNEKAAKESHCQSRSHYDKYKALDNLIDEFLPRHRQVTSAPSDEESDSDSDRDELIHSNRVHDDVLRERKDLFTRSNGDDYSKEIESEDDDNVSCNGNSDIQSLKEKVLTSCSCGKNCLDSVPLDDIQNSILALRELSREERDMFIMGKLSCNSNSCTQRGKERKRKRYTYFFRNKEICRGSFLFAYGVGSKYVKNIVSHMNENGCIPRTHKNKNRRLSNAFCFDDLKNAIDFIQNYAEEFGLPQPNVKNQGHPHIFQPSSGNKSSLHSTYVTSCTEANKRHVGLTTFKLLWRDCYPHIKYMTPRSDICPKCENHRANISTAA</sequence>
<keyword evidence="3" id="KW-0863">Zinc-finger</keyword>
<evidence type="ECO:0000313" key="10">
    <source>
        <dbReference type="Proteomes" id="UP000005408"/>
    </source>
</evidence>
<dbReference type="GO" id="GO:0003676">
    <property type="term" value="F:nucleic acid binding"/>
    <property type="evidence" value="ECO:0007669"/>
    <property type="project" value="InterPro"/>
</dbReference>
<keyword evidence="10" id="KW-1185">Reference proteome</keyword>
<feature type="region of interest" description="Disordered" evidence="7">
    <location>
        <begin position="75"/>
        <end position="125"/>
    </location>
</feature>
<dbReference type="PROSITE" id="PS50171">
    <property type="entry name" value="ZF_MATRIN"/>
    <property type="match status" value="1"/>
</dbReference>
<proteinExistence type="predicted"/>
<feature type="compositionally biased region" description="Gly residues" evidence="7">
    <location>
        <begin position="1"/>
        <end position="12"/>
    </location>
</feature>
<feature type="coiled-coil region" evidence="6">
    <location>
        <begin position="227"/>
        <end position="254"/>
    </location>
</feature>
<feature type="compositionally biased region" description="Polar residues" evidence="7">
    <location>
        <begin position="700"/>
        <end position="714"/>
    </location>
</feature>
<feature type="compositionally biased region" description="Acidic residues" evidence="7">
    <location>
        <begin position="904"/>
        <end position="914"/>
    </location>
</feature>
<evidence type="ECO:0000256" key="1">
    <source>
        <dbReference type="ARBA" id="ARBA00004123"/>
    </source>
</evidence>
<feature type="region of interest" description="Disordered" evidence="7">
    <location>
        <begin position="644"/>
        <end position="797"/>
    </location>
</feature>
<keyword evidence="4" id="KW-0862">Zinc</keyword>
<feature type="region of interest" description="Disordered" evidence="7">
    <location>
        <begin position="897"/>
        <end position="922"/>
    </location>
</feature>
<organism evidence="9 10">
    <name type="scientific">Magallana gigas</name>
    <name type="common">Pacific oyster</name>
    <name type="synonym">Crassostrea gigas</name>
    <dbReference type="NCBI Taxonomy" id="29159"/>
    <lineage>
        <taxon>Eukaryota</taxon>
        <taxon>Metazoa</taxon>
        <taxon>Spiralia</taxon>
        <taxon>Lophotrochozoa</taxon>
        <taxon>Mollusca</taxon>
        <taxon>Bivalvia</taxon>
        <taxon>Autobranchia</taxon>
        <taxon>Pteriomorphia</taxon>
        <taxon>Ostreida</taxon>
        <taxon>Ostreoidea</taxon>
        <taxon>Ostreidae</taxon>
        <taxon>Magallana</taxon>
    </lineage>
</organism>
<evidence type="ECO:0000256" key="5">
    <source>
        <dbReference type="ARBA" id="ARBA00023242"/>
    </source>
</evidence>
<evidence type="ECO:0000256" key="7">
    <source>
        <dbReference type="SAM" id="MobiDB-lite"/>
    </source>
</evidence>
<feature type="region of interest" description="Disordered" evidence="7">
    <location>
        <begin position="1"/>
        <end position="50"/>
    </location>
</feature>
<keyword evidence="2" id="KW-0479">Metal-binding</keyword>
<dbReference type="InterPro" id="IPR000690">
    <property type="entry name" value="Matrin/U1-C_Znf_C2H2"/>
</dbReference>
<protein>
    <recommendedName>
        <fullName evidence="8">Matrin-type domain-containing protein</fullName>
    </recommendedName>
</protein>
<dbReference type="Gene3D" id="3.30.160.60">
    <property type="entry name" value="Classic Zinc Finger"/>
    <property type="match status" value="1"/>
</dbReference>
<dbReference type="PANTHER" id="PTHR34415">
    <property type="entry name" value="INTEGRASE CATALYTIC DOMAIN-CONTAINING PROTEIN"/>
    <property type="match status" value="1"/>
</dbReference>
<evidence type="ECO:0000256" key="6">
    <source>
        <dbReference type="SAM" id="Coils"/>
    </source>
</evidence>
<reference evidence="9" key="1">
    <citation type="submission" date="2022-08" db="UniProtKB">
        <authorList>
            <consortium name="EnsemblMetazoa"/>
        </authorList>
    </citation>
    <scope>IDENTIFICATION</scope>
    <source>
        <strain evidence="9">05x7-T-G4-1.051#20</strain>
    </source>
</reference>
<dbReference type="EnsemblMetazoa" id="G27243.4">
    <property type="protein sequence ID" value="G27243.4:cds"/>
    <property type="gene ID" value="G27243"/>
</dbReference>
<feature type="region of interest" description="Disordered" evidence="7">
    <location>
        <begin position="565"/>
        <end position="625"/>
    </location>
</feature>
<feature type="region of interest" description="Disordered" evidence="7">
    <location>
        <begin position="265"/>
        <end position="447"/>
    </location>
</feature>
<dbReference type="SMART" id="SM00451">
    <property type="entry name" value="ZnF_U1"/>
    <property type="match status" value="2"/>
</dbReference>
<feature type="compositionally biased region" description="Basic and acidic residues" evidence="7">
    <location>
        <begin position="358"/>
        <end position="370"/>
    </location>
</feature>
<evidence type="ECO:0000256" key="4">
    <source>
        <dbReference type="ARBA" id="ARBA00022833"/>
    </source>
</evidence>
<dbReference type="PANTHER" id="PTHR34415:SF1">
    <property type="entry name" value="INTEGRASE CATALYTIC DOMAIN-CONTAINING PROTEIN"/>
    <property type="match status" value="1"/>
</dbReference>
<evidence type="ECO:0000256" key="2">
    <source>
        <dbReference type="ARBA" id="ARBA00022723"/>
    </source>
</evidence>
<keyword evidence="5" id="KW-0539">Nucleus</keyword>
<feature type="compositionally biased region" description="Basic residues" evidence="7">
    <location>
        <begin position="595"/>
        <end position="607"/>
    </location>
</feature>
<name>A0A8W8LBF4_MAGGI</name>
<keyword evidence="6" id="KW-0175">Coiled coil</keyword>
<feature type="compositionally biased region" description="Basic and acidic residues" evidence="7">
    <location>
        <begin position="648"/>
        <end position="667"/>
    </location>
</feature>
<comment type="subcellular location">
    <subcellularLocation>
        <location evidence="1">Nucleus</location>
    </subcellularLocation>
</comment>
<evidence type="ECO:0000259" key="8">
    <source>
        <dbReference type="PROSITE" id="PS50171"/>
    </source>
</evidence>
<feature type="compositionally biased region" description="Basic and acidic residues" evidence="7">
    <location>
        <begin position="565"/>
        <end position="594"/>
    </location>
</feature>
<dbReference type="AlphaFoldDB" id="A0A8W8LBF4"/>
<dbReference type="GO" id="GO:0005634">
    <property type="term" value="C:nucleus"/>
    <property type="evidence" value="ECO:0007669"/>
    <property type="project" value="UniProtKB-SubCell"/>
</dbReference>
<feature type="domain" description="Matrin-type" evidence="8">
    <location>
        <begin position="853"/>
        <end position="884"/>
    </location>
</feature>
<feature type="compositionally biased region" description="Basic and acidic residues" evidence="7">
    <location>
        <begin position="748"/>
        <end position="780"/>
    </location>
</feature>
<dbReference type="SUPFAM" id="SSF57667">
    <property type="entry name" value="beta-beta-alpha zinc fingers"/>
    <property type="match status" value="1"/>
</dbReference>